<feature type="transmembrane region" description="Helical" evidence="1">
    <location>
        <begin position="60"/>
        <end position="77"/>
    </location>
</feature>
<protein>
    <submittedName>
        <fullName evidence="2">DUF389 domain containing protein-like protein</fullName>
    </submittedName>
</protein>
<organism evidence="2 3">
    <name type="scientific">Dinothrombium tinctorium</name>
    <dbReference type="NCBI Taxonomy" id="1965070"/>
    <lineage>
        <taxon>Eukaryota</taxon>
        <taxon>Metazoa</taxon>
        <taxon>Ecdysozoa</taxon>
        <taxon>Arthropoda</taxon>
        <taxon>Chelicerata</taxon>
        <taxon>Arachnida</taxon>
        <taxon>Acari</taxon>
        <taxon>Acariformes</taxon>
        <taxon>Trombidiformes</taxon>
        <taxon>Prostigmata</taxon>
        <taxon>Anystina</taxon>
        <taxon>Parasitengona</taxon>
        <taxon>Trombidioidea</taxon>
        <taxon>Trombidiidae</taxon>
        <taxon>Dinothrombium</taxon>
    </lineage>
</organism>
<evidence type="ECO:0000313" key="2">
    <source>
        <dbReference type="EMBL" id="RWS03256.1"/>
    </source>
</evidence>
<evidence type="ECO:0000313" key="3">
    <source>
        <dbReference type="Proteomes" id="UP000285301"/>
    </source>
</evidence>
<reference evidence="2 3" key="1">
    <citation type="journal article" date="2018" name="Gigascience">
        <title>Genomes of trombidid mites reveal novel predicted allergens and laterally-transferred genes associated with secondary metabolism.</title>
        <authorList>
            <person name="Dong X."/>
            <person name="Chaisiri K."/>
            <person name="Xia D."/>
            <person name="Armstrong S.D."/>
            <person name="Fang Y."/>
            <person name="Donnelly M.J."/>
            <person name="Kadowaki T."/>
            <person name="McGarry J.W."/>
            <person name="Darby A.C."/>
            <person name="Makepeace B.L."/>
        </authorList>
    </citation>
    <scope>NUCLEOTIDE SEQUENCE [LARGE SCALE GENOMIC DNA]</scope>
    <source>
        <strain evidence="2">UoL-WK</strain>
    </source>
</reference>
<feature type="transmembrane region" description="Helical" evidence="1">
    <location>
        <begin position="180"/>
        <end position="201"/>
    </location>
</feature>
<dbReference type="AlphaFoldDB" id="A0A3S3P8C6"/>
<feature type="transmembrane region" description="Helical" evidence="1">
    <location>
        <begin position="115"/>
        <end position="133"/>
    </location>
</feature>
<keyword evidence="1" id="KW-0812">Transmembrane</keyword>
<keyword evidence="1" id="KW-0472">Membrane</keyword>
<feature type="transmembrane region" description="Helical" evidence="1">
    <location>
        <begin position="154"/>
        <end position="174"/>
    </location>
</feature>
<dbReference type="PANTHER" id="PTHR20992:SF9">
    <property type="entry name" value="AT15442P-RELATED"/>
    <property type="match status" value="1"/>
</dbReference>
<accession>A0A3S3P8C6</accession>
<dbReference type="Pfam" id="PF04087">
    <property type="entry name" value="DUF389"/>
    <property type="match status" value="1"/>
</dbReference>
<sequence length="379" mass="41256">MQEKFLKSVTARLTVAQVVSSVKAGAELTFDFVCYTVLAAWIAAMGLLDNSVVNTVASMLVSPLMGPVMAMTFGTIIRDKSLRNMGIRNAFIGFGITILFGYCPEHFIFSSNSSLLFAALGYIFGLIVLNFTNEWNPDALWPTDEMKSRGQLRVLWIGALVAIPSGAAVAVSILSGNQASLVGVAISASLLPPCVNTGLLWSFATLKALKSVDELFVFSVYNGAPIKGVNPALVPQEGYKVTYSENMALECVLLGIVSFLLAAVNEVAPLSSMSSPTSRFWREDVKVVISYLAKAQLYASFKIARERNRSGSSVDKEQMRREILEEWARIAGVDPNELLSNKPESRAAQEQTFRDLIEDAIDDDVFRSIVRSTHAAEAS</sequence>
<feature type="transmembrane region" description="Helical" evidence="1">
    <location>
        <begin position="89"/>
        <end position="109"/>
    </location>
</feature>
<keyword evidence="1" id="KW-1133">Transmembrane helix</keyword>
<feature type="transmembrane region" description="Helical" evidence="1">
    <location>
        <begin position="28"/>
        <end position="48"/>
    </location>
</feature>
<evidence type="ECO:0000256" key="1">
    <source>
        <dbReference type="SAM" id="Phobius"/>
    </source>
</evidence>
<keyword evidence="3" id="KW-1185">Reference proteome</keyword>
<name>A0A3S3P8C6_9ACAR</name>
<dbReference type="Proteomes" id="UP000285301">
    <property type="component" value="Unassembled WGS sequence"/>
</dbReference>
<gene>
    <name evidence="2" type="ORF">B4U79_08606</name>
</gene>
<dbReference type="EMBL" id="NCKU01006676">
    <property type="protein sequence ID" value="RWS03256.1"/>
    <property type="molecule type" value="Genomic_DNA"/>
</dbReference>
<dbReference type="PANTHER" id="PTHR20992">
    <property type="entry name" value="AT15442P-RELATED"/>
    <property type="match status" value="1"/>
</dbReference>
<dbReference type="InterPro" id="IPR005240">
    <property type="entry name" value="DUF389"/>
</dbReference>
<feature type="transmembrane region" description="Helical" evidence="1">
    <location>
        <begin position="247"/>
        <end position="264"/>
    </location>
</feature>
<proteinExistence type="predicted"/>
<dbReference type="OrthoDB" id="543859at2759"/>
<comment type="caution">
    <text evidence="2">The sequence shown here is derived from an EMBL/GenBank/DDBJ whole genome shotgun (WGS) entry which is preliminary data.</text>
</comment>